<evidence type="ECO:0000313" key="1">
    <source>
        <dbReference type="EMBL" id="GFR17072.1"/>
    </source>
</evidence>
<organism evidence="1 2">
    <name type="scientific">Trichonephila clavata</name>
    <name type="common">Joro spider</name>
    <name type="synonym">Nephila clavata</name>
    <dbReference type="NCBI Taxonomy" id="2740835"/>
    <lineage>
        <taxon>Eukaryota</taxon>
        <taxon>Metazoa</taxon>
        <taxon>Ecdysozoa</taxon>
        <taxon>Arthropoda</taxon>
        <taxon>Chelicerata</taxon>
        <taxon>Arachnida</taxon>
        <taxon>Araneae</taxon>
        <taxon>Araneomorphae</taxon>
        <taxon>Entelegynae</taxon>
        <taxon>Araneoidea</taxon>
        <taxon>Nephilidae</taxon>
        <taxon>Trichonephila</taxon>
    </lineage>
</organism>
<comment type="caution">
    <text evidence="1">The sequence shown here is derived from an EMBL/GenBank/DDBJ whole genome shotgun (WGS) entry which is preliminary data.</text>
</comment>
<name>A0A8X6H4W7_TRICU</name>
<dbReference type="EMBL" id="BMAO01027463">
    <property type="protein sequence ID" value="GFR17072.1"/>
    <property type="molecule type" value="Genomic_DNA"/>
</dbReference>
<accession>A0A8X6H4W7</accession>
<evidence type="ECO:0000313" key="2">
    <source>
        <dbReference type="Proteomes" id="UP000887116"/>
    </source>
</evidence>
<proteinExistence type="predicted"/>
<dbReference type="Proteomes" id="UP000887116">
    <property type="component" value="Unassembled WGS sequence"/>
</dbReference>
<keyword evidence="2" id="KW-1185">Reference proteome</keyword>
<gene>
    <name evidence="1" type="ORF">TNCT_300541</name>
</gene>
<protein>
    <submittedName>
        <fullName evidence="1">Uncharacterized protein</fullName>
    </submittedName>
</protein>
<sequence length="116" mass="12996">MPYVSRKERYHLQKCNLFSKSGGFISWTACILNVRKFNSRAILHVDKCDIPSCTASFQLLFIRLLCKAVSTSAIFVFTIDGLPDHFLCATCPVSRNRCTKCVIVDAFGADSPGYFC</sequence>
<dbReference type="AlphaFoldDB" id="A0A8X6H4W7"/>
<reference evidence="1" key="1">
    <citation type="submission" date="2020-07" db="EMBL/GenBank/DDBJ databases">
        <title>Multicomponent nature underlies the extraordinary mechanical properties of spider dragline silk.</title>
        <authorList>
            <person name="Kono N."/>
            <person name="Nakamura H."/>
            <person name="Mori M."/>
            <person name="Yoshida Y."/>
            <person name="Ohtoshi R."/>
            <person name="Malay A.D."/>
            <person name="Moran D.A.P."/>
            <person name="Tomita M."/>
            <person name="Numata K."/>
            <person name="Arakawa K."/>
        </authorList>
    </citation>
    <scope>NUCLEOTIDE SEQUENCE</scope>
</reference>